<dbReference type="PROSITE" id="PS51724">
    <property type="entry name" value="SPOR"/>
    <property type="match status" value="1"/>
</dbReference>
<keyword evidence="1" id="KW-0812">Transmembrane</keyword>
<proteinExistence type="predicted"/>
<evidence type="ECO:0000256" key="1">
    <source>
        <dbReference type="SAM" id="Phobius"/>
    </source>
</evidence>
<feature type="domain" description="SPOR" evidence="2">
    <location>
        <begin position="428"/>
        <end position="510"/>
    </location>
</feature>
<dbReference type="SUPFAM" id="SSF110997">
    <property type="entry name" value="Sporulation related repeat"/>
    <property type="match status" value="1"/>
</dbReference>
<dbReference type="InterPro" id="IPR007730">
    <property type="entry name" value="SPOR-like_dom"/>
</dbReference>
<sequence>MLYQSFKYYFVRLGVSFFLLLTGGFAVLFFIHEIALSGLVFDDRPIKWGVILVSLFFGCLVFGMFGEHRFFKALDGLKLIDLQLPMQQVVPRFESLLRFTESSYFLPRHGRRLKEKVIRQYAQYLLSIGAEDRYALNIYLKAFLQDSTETAYRDMIVSVLTQKRDLEPAEIDLLLLILTTEKFADQEILDFLVSIFLNQQIFTNKSEPVLLQALEKNSPQSAEIIEFLLPILVGKERKDPYSAHFYLNALDRARPEHRKEIEDLIAACYCEGRFRVVDPVLHGRCEAVFNRLAPDRQTQLMTAANDRKVSEKWKQVRLLRSEDVRRVQRRNRESGVEPALGSRLWAGMGRLWTAFREATRAMVFKLFDGLNWLGGLPLKYKLSALGVVMVGIVAGTLSLQKAMVAPPKGPPPETNNPVAMPMPPGAQKGAVKMHTIQIAAVNRKANAEEIVERLRRHKVQGVYVVETKRKTNGYWYKVRIGKFGSLDEAQKSAQKLVEQNIINNYFLVSVGGGK</sequence>
<keyword evidence="1" id="KW-1133">Transmembrane helix</keyword>
<dbReference type="Gene3D" id="3.30.70.1070">
    <property type="entry name" value="Sporulation related repeat"/>
    <property type="match status" value="1"/>
</dbReference>
<dbReference type="RefSeq" id="WP_282011000.1">
    <property type="nucleotide sequence ID" value="NZ_OX336137.1"/>
</dbReference>
<reference evidence="3 4" key="1">
    <citation type="submission" date="2022-09" db="EMBL/GenBank/DDBJ databases">
        <authorList>
            <person name="Kop L."/>
        </authorList>
    </citation>
    <scope>NUCLEOTIDE SEQUENCE [LARGE SCALE GENOMIC DNA]</scope>
    <source>
        <strain evidence="3 4">347</strain>
    </source>
</reference>
<evidence type="ECO:0000259" key="2">
    <source>
        <dbReference type="PROSITE" id="PS51724"/>
    </source>
</evidence>
<evidence type="ECO:0000313" key="4">
    <source>
        <dbReference type="Proteomes" id="UP001157733"/>
    </source>
</evidence>
<feature type="transmembrane region" description="Helical" evidence="1">
    <location>
        <begin position="9"/>
        <end position="31"/>
    </location>
</feature>
<protein>
    <submittedName>
        <fullName evidence="3">SPOR domain-containing protein</fullName>
    </submittedName>
</protein>
<keyword evidence="4" id="KW-1185">Reference proteome</keyword>
<name>A0ABM9HDA0_9BACT</name>
<dbReference type="InterPro" id="IPR036680">
    <property type="entry name" value="SPOR-like_sf"/>
</dbReference>
<organism evidence="3 4">
    <name type="scientific">Nitrospina watsonii</name>
    <dbReference type="NCBI Taxonomy" id="1323948"/>
    <lineage>
        <taxon>Bacteria</taxon>
        <taxon>Pseudomonadati</taxon>
        <taxon>Nitrospinota/Tectimicrobiota group</taxon>
        <taxon>Nitrospinota</taxon>
        <taxon>Nitrospinia</taxon>
        <taxon>Nitrospinales</taxon>
        <taxon>Nitrospinaceae</taxon>
        <taxon>Nitrospina</taxon>
    </lineage>
</organism>
<feature type="transmembrane region" description="Helical" evidence="1">
    <location>
        <begin position="46"/>
        <end position="65"/>
    </location>
</feature>
<accession>A0ABM9HDA0</accession>
<dbReference type="Proteomes" id="UP001157733">
    <property type="component" value="Chromosome"/>
</dbReference>
<dbReference type="Pfam" id="PF05036">
    <property type="entry name" value="SPOR"/>
    <property type="match status" value="1"/>
</dbReference>
<dbReference type="EMBL" id="OX336137">
    <property type="protein sequence ID" value="CAI2718091.1"/>
    <property type="molecule type" value="Genomic_DNA"/>
</dbReference>
<gene>
    <name evidence="3" type="ORF">NSPWAT_1232</name>
</gene>
<keyword evidence="1" id="KW-0472">Membrane</keyword>
<evidence type="ECO:0000313" key="3">
    <source>
        <dbReference type="EMBL" id="CAI2718091.1"/>
    </source>
</evidence>